<gene>
    <name evidence="1" type="ORF">B1B_08892</name>
</gene>
<dbReference type="EC" id="2.7.9.-" evidence="1"/>
<reference evidence="1" key="2">
    <citation type="journal article" date="2014" name="ISME J.">
        <title>Microbial stratification in low pH oxic and suboxic macroscopic growths along an acid mine drainage.</title>
        <authorList>
            <person name="Mendez-Garcia C."/>
            <person name="Mesa V."/>
            <person name="Sprenger R.R."/>
            <person name="Richter M."/>
            <person name="Diez M.S."/>
            <person name="Solano J."/>
            <person name="Bargiela R."/>
            <person name="Golyshina O.V."/>
            <person name="Manteca A."/>
            <person name="Ramos J.L."/>
            <person name="Gallego J.R."/>
            <person name="Llorente I."/>
            <person name="Martins Dos Santos V.A."/>
            <person name="Jensen O.N."/>
            <person name="Pelaez A.I."/>
            <person name="Sanchez J."/>
            <person name="Ferrer M."/>
        </authorList>
    </citation>
    <scope>NUCLEOTIDE SEQUENCE</scope>
</reference>
<accession>T1A8B4</accession>
<feature type="non-terminal residue" evidence="1">
    <location>
        <position position="34"/>
    </location>
</feature>
<sequence length="34" mass="3829">MKYIKFFNEIRLTDLPSVGGKNASLGEAYQELVP</sequence>
<evidence type="ECO:0000313" key="1">
    <source>
        <dbReference type="EMBL" id="EQD56926.1"/>
    </source>
</evidence>
<dbReference type="AlphaFoldDB" id="T1A8B4"/>
<protein>
    <submittedName>
        <fullName evidence="1">Pyruvate phosphate dikinase, PEP/pyruvate-binding domain protein</fullName>
        <ecNumber evidence="1">2.7.9.-</ecNumber>
    </submittedName>
</protein>
<name>T1A8B4_9ZZZZ</name>
<dbReference type="SUPFAM" id="SSF56059">
    <property type="entry name" value="Glutathione synthetase ATP-binding domain-like"/>
    <property type="match status" value="1"/>
</dbReference>
<keyword evidence="1" id="KW-0670">Pyruvate</keyword>
<organism evidence="1">
    <name type="scientific">mine drainage metagenome</name>
    <dbReference type="NCBI Taxonomy" id="410659"/>
    <lineage>
        <taxon>unclassified sequences</taxon>
        <taxon>metagenomes</taxon>
        <taxon>ecological metagenomes</taxon>
    </lineage>
</organism>
<keyword evidence="1" id="KW-0418">Kinase</keyword>
<comment type="caution">
    <text evidence="1">The sequence shown here is derived from an EMBL/GenBank/DDBJ whole genome shotgun (WGS) entry which is preliminary data.</text>
</comment>
<dbReference type="EMBL" id="AUZY01005836">
    <property type="protein sequence ID" value="EQD56926.1"/>
    <property type="molecule type" value="Genomic_DNA"/>
</dbReference>
<keyword evidence="1" id="KW-0808">Transferase</keyword>
<proteinExistence type="predicted"/>
<reference evidence="1" key="1">
    <citation type="submission" date="2013-08" db="EMBL/GenBank/DDBJ databases">
        <authorList>
            <person name="Mendez C."/>
            <person name="Richter M."/>
            <person name="Ferrer M."/>
            <person name="Sanchez J."/>
        </authorList>
    </citation>
    <scope>NUCLEOTIDE SEQUENCE</scope>
</reference>
<dbReference type="GO" id="GO:0016301">
    <property type="term" value="F:kinase activity"/>
    <property type="evidence" value="ECO:0007669"/>
    <property type="project" value="UniProtKB-KW"/>
</dbReference>